<evidence type="ECO:0000313" key="12">
    <source>
        <dbReference type="EMBL" id="PVV03546.1"/>
    </source>
</evidence>
<dbReference type="UniPathway" id="UPA00214"/>
<comment type="function">
    <text evidence="7">Mutarotase converts alpha-aldose to the beta-anomer. It is active on D-glucose, L-arabinose, D-xylose, D-galactose, maltose and lactose.</text>
</comment>
<dbReference type="SUPFAM" id="SSF51735">
    <property type="entry name" value="NAD(P)-binding Rossmann-fold domains"/>
    <property type="match status" value="1"/>
</dbReference>
<dbReference type="InterPro" id="IPR016040">
    <property type="entry name" value="NAD(P)-bd_dom"/>
</dbReference>
<organism evidence="12 13">
    <name type="scientific">Smittium megazygosporum</name>
    <dbReference type="NCBI Taxonomy" id="133381"/>
    <lineage>
        <taxon>Eukaryota</taxon>
        <taxon>Fungi</taxon>
        <taxon>Fungi incertae sedis</taxon>
        <taxon>Zoopagomycota</taxon>
        <taxon>Kickxellomycotina</taxon>
        <taxon>Harpellomycetes</taxon>
        <taxon>Harpellales</taxon>
        <taxon>Legeriomycetaceae</taxon>
        <taxon>Smittium</taxon>
    </lineage>
</organism>
<dbReference type="Proteomes" id="UP000245609">
    <property type="component" value="Unassembled WGS sequence"/>
</dbReference>
<evidence type="ECO:0000256" key="5">
    <source>
        <dbReference type="ARBA" id="ARBA00023027"/>
    </source>
</evidence>
<dbReference type="CDD" id="cd05247">
    <property type="entry name" value="UDP_G4E_1_SDR_e"/>
    <property type="match status" value="1"/>
</dbReference>
<keyword evidence="10" id="KW-0119">Carbohydrate metabolism</keyword>
<comment type="pathway">
    <text evidence="3 10">Carbohydrate metabolism; galactose metabolism.</text>
</comment>
<accession>A0A2T9ZG18</accession>
<dbReference type="GO" id="GO:0003978">
    <property type="term" value="F:UDP-glucose 4-epimerase activity"/>
    <property type="evidence" value="ECO:0007669"/>
    <property type="project" value="UniProtKB-UniRule"/>
</dbReference>
<keyword evidence="5 10" id="KW-0520">NAD</keyword>
<comment type="similarity">
    <text evidence="10">Belongs to the NAD(P)-dependent epimerase/dehydratase family.</text>
</comment>
<protein>
    <recommendedName>
        <fullName evidence="10">UDP-glucose 4-epimerase</fullName>
        <ecNumber evidence="10">5.1.3.2</ecNumber>
    </recommendedName>
</protein>
<dbReference type="GO" id="GO:0005829">
    <property type="term" value="C:cytosol"/>
    <property type="evidence" value="ECO:0007669"/>
    <property type="project" value="TreeGrafter"/>
</dbReference>
<dbReference type="GO" id="GO:0033499">
    <property type="term" value="P:galactose catabolic process via UDP-galactose, Leloir pathway"/>
    <property type="evidence" value="ECO:0007669"/>
    <property type="project" value="TreeGrafter"/>
</dbReference>
<comment type="similarity">
    <text evidence="8">In the N-terminal section; belongs to the NAD(P)-dependent epimerase/dehydratase family.</text>
</comment>
<evidence type="ECO:0000256" key="6">
    <source>
        <dbReference type="ARBA" id="ARBA00023235"/>
    </source>
</evidence>
<sequence length="347" mass="38395">MKDSYVLVTGGTGFIGSFTALELLMNGYKVVVIDNLTNSSVESLNRIKKLANLKEDIPFFKVDFLDIDALENLFNSYKFYAVVHTAALKSVGESVQKPLLYYENNLCGTINLLKVMKTHNVKNIVFSSSATVYKQNLEGNRLVESDPLGCVNPYGRSKLFTENMITDVADSEPGWACVLLRYFNPTGAHPSGEMGEDPRKVPSNLVPYVSQVAVGKLEKVHVFGTDYNTTDGTGVRDYIHILDLAKAHVLALEKILVVSSSNKSSVFTYNLGTGTGYSVLQIINAMSESSGRKIPHVFDPRRKGDVDTVICNPSLAEKELGFKAKYGLKEMCDDLWKWQSCNPNGYQ</sequence>
<dbReference type="EC" id="5.1.3.2" evidence="10"/>
<dbReference type="InterPro" id="IPR005886">
    <property type="entry name" value="UDP_G4E"/>
</dbReference>
<evidence type="ECO:0000256" key="7">
    <source>
        <dbReference type="ARBA" id="ARBA00037676"/>
    </source>
</evidence>
<evidence type="ECO:0000256" key="10">
    <source>
        <dbReference type="RuleBase" id="RU366046"/>
    </source>
</evidence>
<dbReference type="OrthoDB" id="9402762at2759"/>
<dbReference type="Pfam" id="PF16363">
    <property type="entry name" value="GDP_Man_Dehyd"/>
    <property type="match status" value="1"/>
</dbReference>
<evidence type="ECO:0000256" key="8">
    <source>
        <dbReference type="ARBA" id="ARBA00037955"/>
    </source>
</evidence>
<comment type="subunit">
    <text evidence="10">Homodimer.</text>
</comment>
<keyword evidence="13" id="KW-1185">Reference proteome</keyword>
<evidence type="ECO:0000256" key="2">
    <source>
        <dbReference type="ARBA" id="ARBA00001911"/>
    </source>
</evidence>
<evidence type="ECO:0000256" key="1">
    <source>
        <dbReference type="ARBA" id="ARBA00000083"/>
    </source>
</evidence>
<dbReference type="STRING" id="133381.A0A2T9ZG18"/>
<comment type="cofactor">
    <cofactor evidence="2 10">
        <name>NAD(+)</name>
        <dbReference type="ChEBI" id="CHEBI:57540"/>
    </cofactor>
</comment>
<comment type="similarity">
    <text evidence="9">In the C-terminal section; belongs to the aldose epimerase family.</text>
</comment>
<evidence type="ECO:0000256" key="3">
    <source>
        <dbReference type="ARBA" id="ARBA00004947"/>
    </source>
</evidence>
<gene>
    <name evidence="12" type="ORF">BB560_001967</name>
</gene>
<reference evidence="12 13" key="1">
    <citation type="journal article" date="2018" name="MBio">
        <title>Comparative Genomics Reveals the Core Gene Toolbox for the Fungus-Insect Symbiosis.</title>
        <authorList>
            <person name="Wang Y."/>
            <person name="Stata M."/>
            <person name="Wang W."/>
            <person name="Stajich J.E."/>
            <person name="White M.M."/>
            <person name="Moncalvo J.M."/>
        </authorList>
    </citation>
    <scope>NUCLEOTIDE SEQUENCE [LARGE SCALE GENOMIC DNA]</scope>
    <source>
        <strain evidence="12 13">SC-DP-2</strain>
    </source>
</reference>
<evidence type="ECO:0000256" key="9">
    <source>
        <dbReference type="ARBA" id="ARBA00038238"/>
    </source>
</evidence>
<proteinExistence type="inferred from homology"/>
<name>A0A2T9ZG18_9FUNG</name>
<feature type="domain" description="NAD(P)-binding" evidence="11">
    <location>
        <begin position="7"/>
        <end position="334"/>
    </location>
</feature>
<evidence type="ECO:0000259" key="11">
    <source>
        <dbReference type="Pfam" id="PF16363"/>
    </source>
</evidence>
<dbReference type="NCBIfam" id="TIGR01179">
    <property type="entry name" value="galE"/>
    <property type="match status" value="1"/>
</dbReference>
<dbReference type="Gene3D" id="3.90.25.10">
    <property type="entry name" value="UDP-galactose 4-epimerase, domain 1"/>
    <property type="match status" value="1"/>
</dbReference>
<dbReference type="EMBL" id="MBFS01000219">
    <property type="protein sequence ID" value="PVV03546.1"/>
    <property type="molecule type" value="Genomic_DNA"/>
</dbReference>
<dbReference type="PANTHER" id="PTHR43725">
    <property type="entry name" value="UDP-GLUCOSE 4-EPIMERASE"/>
    <property type="match status" value="1"/>
</dbReference>
<dbReference type="InterPro" id="IPR036291">
    <property type="entry name" value="NAD(P)-bd_dom_sf"/>
</dbReference>
<dbReference type="Gene3D" id="3.40.50.720">
    <property type="entry name" value="NAD(P)-binding Rossmann-like Domain"/>
    <property type="match status" value="1"/>
</dbReference>
<dbReference type="AlphaFoldDB" id="A0A2T9ZG18"/>
<comment type="pathway">
    <text evidence="4">Carbohydrate metabolism; hexose metabolism.</text>
</comment>
<evidence type="ECO:0000313" key="13">
    <source>
        <dbReference type="Proteomes" id="UP000245609"/>
    </source>
</evidence>
<dbReference type="PANTHER" id="PTHR43725:SF47">
    <property type="entry name" value="UDP-GLUCOSE 4-EPIMERASE"/>
    <property type="match status" value="1"/>
</dbReference>
<comment type="catalytic activity">
    <reaction evidence="1 10">
        <text>UDP-alpha-D-glucose = UDP-alpha-D-galactose</text>
        <dbReference type="Rhea" id="RHEA:22168"/>
        <dbReference type="ChEBI" id="CHEBI:58885"/>
        <dbReference type="ChEBI" id="CHEBI:66914"/>
        <dbReference type="EC" id="5.1.3.2"/>
    </reaction>
</comment>
<keyword evidence="6 10" id="KW-0413">Isomerase</keyword>
<comment type="caution">
    <text evidence="12">The sequence shown here is derived from an EMBL/GenBank/DDBJ whole genome shotgun (WGS) entry which is preliminary data.</text>
</comment>
<evidence type="ECO:0000256" key="4">
    <source>
        <dbReference type="ARBA" id="ARBA00005028"/>
    </source>
</evidence>